<reference evidence="5" key="1">
    <citation type="submission" date="2025-08" db="UniProtKB">
        <authorList>
            <consortium name="RefSeq"/>
        </authorList>
    </citation>
    <scope>IDENTIFICATION</scope>
</reference>
<protein>
    <submittedName>
        <fullName evidence="5">THO complex subunit 6 isoform X1</fullName>
    </submittedName>
</protein>
<dbReference type="SUPFAM" id="SSF50978">
    <property type="entry name" value="WD40 repeat-like"/>
    <property type="match status" value="1"/>
</dbReference>
<dbReference type="InterPro" id="IPR042626">
    <property type="entry name" value="THOC6"/>
</dbReference>
<dbReference type="PANTHER" id="PTHR44411">
    <property type="entry name" value="THO COMPLEX SUBUNIT 6 HOMOLOG"/>
    <property type="match status" value="1"/>
</dbReference>
<dbReference type="PANTHER" id="PTHR44411:SF1">
    <property type="entry name" value="THO COMPLEX SUBUNIT 6 HOMOLOG"/>
    <property type="match status" value="1"/>
</dbReference>
<dbReference type="InterPro" id="IPR036322">
    <property type="entry name" value="WD40_repeat_dom_sf"/>
</dbReference>
<dbReference type="InterPro" id="IPR001680">
    <property type="entry name" value="WD40_rpt"/>
</dbReference>
<evidence type="ECO:0000313" key="5">
    <source>
        <dbReference type="RefSeq" id="XP_010909939.2"/>
    </source>
</evidence>
<dbReference type="SMART" id="SM00320">
    <property type="entry name" value="WD40"/>
    <property type="match status" value="6"/>
</dbReference>
<evidence type="ECO:0000256" key="1">
    <source>
        <dbReference type="ARBA" id="ARBA00009728"/>
    </source>
</evidence>
<evidence type="ECO:0000313" key="4">
    <source>
        <dbReference type="Proteomes" id="UP000504607"/>
    </source>
</evidence>
<keyword evidence="2 3" id="KW-0853">WD repeat</keyword>
<comment type="similarity">
    <text evidence="1">Belongs to the WD repeat THOC6 family.</text>
</comment>
<dbReference type="PROSITE" id="PS50082">
    <property type="entry name" value="WD_REPEATS_2"/>
    <property type="match status" value="1"/>
</dbReference>
<keyword evidence="4" id="KW-1185">Reference proteome</keyword>
<name>A0A6I9QIH6_ELAGV</name>
<dbReference type="Gene3D" id="2.130.10.10">
    <property type="entry name" value="YVTN repeat-like/Quinoprotein amine dehydrogenase"/>
    <property type="match status" value="2"/>
</dbReference>
<dbReference type="RefSeq" id="XP_010909939.2">
    <property type="nucleotide sequence ID" value="XM_010911637.2"/>
</dbReference>
<dbReference type="GO" id="GO:0006406">
    <property type="term" value="P:mRNA export from nucleus"/>
    <property type="evidence" value="ECO:0007669"/>
    <property type="project" value="TreeGrafter"/>
</dbReference>
<dbReference type="Proteomes" id="UP000504607">
    <property type="component" value="Chromosome 1"/>
</dbReference>
<dbReference type="AlphaFoldDB" id="A0A6I9QIH6"/>
<dbReference type="Pfam" id="PF00400">
    <property type="entry name" value="WD40"/>
    <property type="match status" value="2"/>
</dbReference>
<dbReference type="KEGG" id="egu:105035892"/>
<dbReference type="InParanoid" id="A0A6I9QIH6"/>
<dbReference type="OrthoDB" id="273067at2759"/>
<dbReference type="GO" id="GO:0000346">
    <property type="term" value="C:transcription export complex"/>
    <property type="evidence" value="ECO:0007669"/>
    <property type="project" value="TreeGrafter"/>
</dbReference>
<organism evidence="4 5">
    <name type="scientific">Elaeis guineensis var. tenera</name>
    <name type="common">Oil palm</name>
    <dbReference type="NCBI Taxonomy" id="51953"/>
    <lineage>
        <taxon>Eukaryota</taxon>
        <taxon>Viridiplantae</taxon>
        <taxon>Streptophyta</taxon>
        <taxon>Embryophyta</taxon>
        <taxon>Tracheophyta</taxon>
        <taxon>Spermatophyta</taxon>
        <taxon>Magnoliopsida</taxon>
        <taxon>Liliopsida</taxon>
        <taxon>Arecaceae</taxon>
        <taxon>Arecoideae</taxon>
        <taxon>Cocoseae</taxon>
        <taxon>Elaeidinae</taxon>
        <taxon>Elaeis</taxon>
    </lineage>
</organism>
<feature type="repeat" description="WD" evidence="3">
    <location>
        <begin position="237"/>
        <end position="278"/>
    </location>
</feature>
<proteinExistence type="inferred from homology"/>
<dbReference type="FunCoup" id="A0A6I9QIH6">
    <property type="interactions" value="678"/>
</dbReference>
<dbReference type="PROSITE" id="PS50294">
    <property type="entry name" value="WD_REPEATS_REGION"/>
    <property type="match status" value="1"/>
</dbReference>
<sequence>MYLYQPSAPLFLLSQKSQGSGPPMPEMARCPEGGGGGDARNWDEEGYRKSILRERELHYRTVFRTAFAPSLNPTPETLIVASSDGSLASYSISACISSAAQLVHFNRKIDEKPVPDYLLAEPLSMIQGHKGPAYDLKFYHVGGEYLLLSCGDDGRIRGWKWTEALNSDVSMGVQGNDLKPLLDLVNPQHEGPWGALSPIPENNAIAVNEQEGSIYSAAGDACAYCWDVETRKRKMVFRGHSDYLHCITARKSSNQIITGSEDGTARIWDCRSGSCTQVIYPEKNHKLKDCSWVSSVAIDSSESWLACGTGSGLSVWSLLSCECIFSSDCCAPVQDLQFQDNQVLTVGSEPVLTRFGIYGVVLSQIKCAPQSAFSISLHPSGVVAVGGYGGLVDVISEFGSHLCTFCCQGMD</sequence>
<evidence type="ECO:0000256" key="3">
    <source>
        <dbReference type="PROSITE-ProRule" id="PRU00221"/>
    </source>
</evidence>
<evidence type="ECO:0000256" key="2">
    <source>
        <dbReference type="ARBA" id="ARBA00022574"/>
    </source>
</evidence>
<gene>
    <name evidence="5" type="primary">LOC105035892</name>
</gene>
<dbReference type="GO" id="GO:0000347">
    <property type="term" value="C:THO complex"/>
    <property type="evidence" value="ECO:0007669"/>
    <property type="project" value="TreeGrafter"/>
</dbReference>
<accession>A0A6I9QIH6</accession>
<dbReference type="InterPro" id="IPR015943">
    <property type="entry name" value="WD40/YVTN_repeat-like_dom_sf"/>
</dbReference>